<gene>
    <name evidence="1" type="ORF">R1flu_027310</name>
</gene>
<organism evidence="1 2">
    <name type="scientific">Riccia fluitans</name>
    <dbReference type="NCBI Taxonomy" id="41844"/>
    <lineage>
        <taxon>Eukaryota</taxon>
        <taxon>Viridiplantae</taxon>
        <taxon>Streptophyta</taxon>
        <taxon>Embryophyta</taxon>
        <taxon>Marchantiophyta</taxon>
        <taxon>Marchantiopsida</taxon>
        <taxon>Marchantiidae</taxon>
        <taxon>Marchantiales</taxon>
        <taxon>Ricciaceae</taxon>
        <taxon>Riccia</taxon>
    </lineage>
</organism>
<accession>A0ABD1XIF1</accession>
<name>A0ABD1XIF1_9MARC</name>
<comment type="caution">
    <text evidence="1">The sequence shown here is derived from an EMBL/GenBank/DDBJ whole genome shotgun (WGS) entry which is preliminary data.</text>
</comment>
<sequence>MDCRDRSEVYDLPKPSLKGFQIQKSHDMDSLVKMGLVEGKKGCTSGYHWDELLGEGELTTAPDVVTQVEDQKFLRLKAKATVSEEYSKKEDEAVEEEMTTEDMGMEVLVGELEGLMEAKKKADMVVEQPGIQNKKKVQEWLVQEVIKALGEKMGMVALVRELENMLKVKGIPMPAPLAMLLFTEVRRGIEEKITKLKVLLGLPATELASSIEGTLVLGDLADVTEPEPITRLVSKIEKVLSG</sequence>
<dbReference type="Proteomes" id="UP001605036">
    <property type="component" value="Unassembled WGS sequence"/>
</dbReference>
<dbReference type="AlphaFoldDB" id="A0ABD1XIF1"/>
<proteinExistence type="predicted"/>
<keyword evidence="2" id="KW-1185">Reference proteome</keyword>
<reference evidence="1 2" key="1">
    <citation type="submission" date="2024-09" db="EMBL/GenBank/DDBJ databases">
        <title>Chromosome-scale assembly of Riccia fluitans.</title>
        <authorList>
            <person name="Paukszto L."/>
            <person name="Sawicki J."/>
            <person name="Karawczyk K."/>
            <person name="Piernik-Szablinska J."/>
            <person name="Szczecinska M."/>
            <person name="Mazdziarz M."/>
        </authorList>
    </citation>
    <scope>NUCLEOTIDE SEQUENCE [LARGE SCALE GENOMIC DNA]</scope>
    <source>
        <strain evidence="1">Rf_01</strain>
        <tissue evidence="1">Aerial parts of the thallus</tissue>
    </source>
</reference>
<protein>
    <submittedName>
        <fullName evidence="1">Uncharacterized protein</fullName>
    </submittedName>
</protein>
<dbReference type="EMBL" id="JBHFFA010000008">
    <property type="protein sequence ID" value="KAL2608737.1"/>
    <property type="molecule type" value="Genomic_DNA"/>
</dbReference>
<evidence type="ECO:0000313" key="2">
    <source>
        <dbReference type="Proteomes" id="UP001605036"/>
    </source>
</evidence>
<evidence type="ECO:0000313" key="1">
    <source>
        <dbReference type="EMBL" id="KAL2608737.1"/>
    </source>
</evidence>